<evidence type="ECO:0000313" key="4">
    <source>
        <dbReference type="Proteomes" id="UP001183615"/>
    </source>
</evidence>
<feature type="domain" description="CN hydrolase" evidence="2">
    <location>
        <begin position="4"/>
        <end position="274"/>
    </location>
</feature>
<keyword evidence="1 3" id="KW-0378">Hydrolase</keyword>
<organism evidence="3 4">
    <name type="scientific">Streptomyces johnsoniae</name>
    <dbReference type="NCBI Taxonomy" id="3075532"/>
    <lineage>
        <taxon>Bacteria</taxon>
        <taxon>Bacillati</taxon>
        <taxon>Actinomycetota</taxon>
        <taxon>Actinomycetes</taxon>
        <taxon>Kitasatosporales</taxon>
        <taxon>Streptomycetaceae</taxon>
        <taxon>Streptomyces</taxon>
    </lineage>
</organism>
<reference evidence="4" key="1">
    <citation type="submission" date="2023-07" db="EMBL/GenBank/DDBJ databases">
        <title>30 novel species of actinomycetes from the DSMZ collection.</title>
        <authorList>
            <person name="Nouioui I."/>
        </authorList>
    </citation>
    <scope>NUCLEOTIDE SEQUENCE [LARGE SCALE GENOMIC DNA]</scope>
    <source>
        <strain evidence="4">DSM 41886</strain>
    </source>
</reference>
<dbReference type="Gene3D" id="3.60.110.10">
    <property type="entry name" value="Carbon-nitrogen hydrolase"/>
    <property type="match status" value="1"/>
</dbReference>
<dbReference type="EMBL" id="JAVREV010000017">
    <property type="protein sequence ID" value="MDT0446106.1"/>
    <property type="molecule type" value="Genomic_DNA"/>
</dbReference>
<sequence>MPALTIALLQLDPPGHDLDANRRAGEAACRRAKALGADIALFPEMWSNGYETAVPFGGAAENVYRHPDLWRGAAPVEVPDPREVWRGEPVAADSPFVAHFRLLAAELDMAIALTYLEAWDGPPRNSVSLIDRHGRPVLTHAKVHTCAFSVPEAALTPGDSFGACTLDTAVGEVRVGAMICYDREFPESARALMLAGAEIILTPNACDLERNRIAQFQSRAYENMVGVAMANYAGPGWGHSVAFDGMAFGPEGTRDMLVVEAGEAAGVYPAVFDLGALRSYRRRETWGNSFRRPGVYGSLTDPAAADPFVRVTGEGRRPAR</sequence>
<dbReference type="GO" id="GO:0016787">
    <property type="term" value="F:hydrolase activity"/>
    <property type="evidence" value="ECO:0007669"/>
    <property type="project" value="UniProtKB-KW"/>
</dbReference>
<evidence type="ECO:0000259" key="2">
    <source>
        <dbReference type="PROSITE" id="PS50263"/>
    </source>
</evidence>
<dbReference type="Proteomes" id="UP001183615">
    <property type="component" value="Unassembled WGS sequence"/>
</dbReference>
<gene>
    <name evidence="3" type="ORF">RM779_26445</name>
</gene>
<evidence type="ECO:0000256" key="1">
    <source>
        <dbReference type="ARBA" id="ARBA00022801"/>
    </source>
</evidence>
<dbReference type="Pfam" id="PF00795">
    <property type="entry name" value="CN_hydrolase"/>
    <property type="match status" value="1"/>
</dbReference>
<dbReference type="PANTHER" id="PTHR43674:SF16">
    <property type="entry name" value="CARBON-NITROGEN FAMILY, PUTATIVE (AFU_ORTHOLOGUE AFUA_5G02350)-RELATED"/>
    <property type="match status" value="1"/>
</dbReference>
<comment type="caution">
    <text evidence="3">The sequence shown here is derived from an EMBL/GenBank/DDBJ whole genome shotgun (WGS) entry which is preliminary data.</text>
</comment>
<protein>
    <submittedName>
        <fullName evidence="3">Carbon-nitrogen hydrolase family protein</fullName>
    </submittedName>
</protein>
<dbReference type="InterPro" id="IPR036526">
    <property type="entry name" value="C-N_Hydrolase_sf"/>
</dbReference>
<accession>A0ABU2SAW4</accession>
<dbReference type="PANTHER" id="PTHR43674">
    <property type="entry name" value="NITRILASE C965.09-RELATED"/>
    <property type="match status" value="1"/>
</dbReference>
<dbReference type="InterPro" id="IPR003010">
    <property type="entry name" value="C-N_Hydrolase"/>
</dbReference>
<dbReference type="SUPFAM" id="SSF56317">
    <property type="entry name" value="Carbon-nitrogen hydrolase"/>
    <property type="match status" value="1"/>
</dbReference>
<keyword evidence="4" id="KW-1185">Reference proteome</keyword>
<dbReference type="CDD" id="cd07197">
    <property type="entry name" value="nitrilase"/>
    <property type="match status" value="1"/>
</dbReference>
<proteinExistence type="predicted"/>
<name>A0ABU2SAW4_9ACTN</name>
<dbReference type="InterPro" id="IPR050345">
    <property type="entry name" value="Aliph_Amidase/BUP"/>
</dbReference>
<dbReference type="RefSeq" id="WP_311620271.1">
    <property type="nucleotide sequence ID" value="NZ_JAVREV010000017.1"/>
</dbReference>
<dbReference type="PROSITE" id="PS50263">
    <property type="entry name" value="CN_HYDROLASE"/>
    <property type="match status" value="1"/>
</dbReference>
<evidence type="ECO:0000313" key="3">
    <source>
        <dbReference type="EMBL" id="MDT0446106.1"/>
    </source>
</evidence>